<gene>
    <name evidence="1" type="ORF">KUCAC02_023453</name>
</gene>
<sequence length="70" mass="7757">MSRRAVFPDHDAGPSPGDQMSSEPCSLTMTLRWAQQGKSTHSEMFPVLYYPDTTYRLNCSGVGIVCTTEL</sequence>
<dbReference type="Proteomes" id="UP001057452">
    <property type="component" value="Chromosome 4"/>
</dbReference>
<comment type="caution">
    <text evidence="1">The sequence shown here is derived from an EMBL/GenBank/DDBJ whole genome shotgun (WGS) entry which is preliminary data.</text>
</comment>
<evidence type="ECO:0000313" key="2">
    <source>
        <dbReference type="Proteomes" id="UP001057452"/>
    </source>
</evidence>
<dbReference type="EMBL" id="CM043788">
    <property type="protein sequence ID" value="KAI4829412.1"/>
    <property type="molecule type" value="Genomic_DNA"/>
</dbReference>
<organism evidence="1 2">
    <name type="scientific">Chaenocephalus aceratus</name>
    <name type="common">Blackfin icefish</name>
    <name type="synonym">Chaenichthys aceratus</name>
    <dbReference type="NCBI Taxonomy" id="36190"/>
    <lineage>
        <taxon>Eukaryota</taxon>
        <taxon>Metazoa</taxon>
        <taxon>Chordata</taxon>
        <taxon>Craniata</taxon>
        <taxon>Vertebrata</taxon>
        <taxon>Euteleostomi</taxon>
        <taxon>Actinopterygii</taxon>
        <taxon>Neopterygii</taxon>
        <taxon>Teleostei</taxon>
        <taxon>Neoteleostei</taxon>
        <taxon>Acanthomorphata</taxon>
        <taxon>Eupercaria</taxon>
        <taxon>Perciformes</taxon>
        <taxon>Notothenioidei</taxon>
        <taxon>Channichthyidae</taxon>
        <taxon>Chaenocephalus</taxon>
    </lineage>
</organism>
<protein>
    <submittedName>
        <fullName evidence="1">Uncharacterized protein</fullName>
    </submittedName>
</protein>
<name>A0ACB9XQR3_CHAAC</name>
<proteinExistence type="predicted"/>
<keyword evidence="2" id="KW-1185">Reference proteome</keyword>
<accession>A0ACB9XQR3</accession>
<evidence type="ECO:0000313" key="1">
    <source>
        <dbReference type="EMBL" id="KAI4829412.1"/>
    </source>
</evidence>
<reference evidence="1" key="1">
    <citation type="submission" date="2022-05" db="EMBL/GenBank/DDBJ databases">
        <title>Chromosome-level genome of Chaenocephalus aceratus.</title>
        <authorList>
            <person name="Park H."/>
        </authorList>
    </citation>
    <scope>NUCLEOTIDE SEQUENCE</scope>
    <source>
        <strain evidence="1">KU_202001</strain>
    </source>
</reference>